<sequence length="37" mass="4239">MIPENKDICILASNKLLKSHQTMCFCRYVTVDLTIPV</sequence>
<protein>
    <submittedName>
        <fullName evidence="1">Uncharacterized protein</fullName>
    </submittedName>
</protein>
<dbReference type="EMBL" id="GBRH01195677">
    <property type="protein sequence ID" value="JAE02219.1"/>
    <property type="molecule type" value="Transcribed_RNA"/>
</dbReference>
<evidence type="ECO:0000313" key="1">
    <source>
        <dbReference type="EMBL" id="JAE02219.1"/>
    </source>
</evidence>
<reference evidence="1" key="2">
    <citation type="journal article" date="2015" name="Data Brief">
        <title>Shoot transcriptome of the giant reed, Arundo donax.</title>
        <authorList>
            <person name="Barrero R.A."/>
            <person name="Guerrero F.D."/>
            <person name="Moolhuijzen P."/>
            <person name="Goolsby J.A."/>
            <person name="Tidwell J."/>
            <person name="Bellgard S.E."/>
            <person name="Bellgard M.I."/>
        </authorList>
    </citation>
    <scope>NUCLEOTIDE SEQUENCE</scope>
    <source>
        <tissue evidence="1">Shoot tissue taken approximately 20 cm above the soil surface</tissue>
    </source>
</reference>
<accession>A0A0A9ETA1</accession>
<dbReference type="AlphaFoldDB" id="A0A0A9ETA1"/>
<proteinExistence type="predicted"/>
<organism evidence="1">
    <name type="scientific">Arundo donax</name>
    <name type="common">Giant reed</name>
    <name type="synonym">Donax arundinaceus</name>
    <dbReference type="NCBI Taxonomy" id="35708"/>
    <lineage>
        <taxon>Eukaryota</taxon>
        <taxon>Viridiplantae</taxon>
        <taxon>Streptophyta</taxon>
        <taxon>Embryophyta</taxon>
        <taxon>Tracheophyta</taxon>
        <taxon>Spermatophyta</taxon>
        <taxon>Magnoliopsida</taxon>
        <taxon>Liliopsida</taxon>
        <taxon>Poales</taxon>
        <taxon>Poaceae</taxon>
        <taxon>PACMAD clade</taxon>
        <taxon>Arundinoideae</taxon>
        <taxon>Arundineae</taxon>
        <taxon>Arundo</taxon>
    </lineage>
</organism>
<reference evidence="1" key="1">
    <citation type="submission" date="2014-09" db="EMBL/GenBank/DDBJ databases">
        <authorList>
            <person name="Magalhaes I.L.F."/>
            <person name="Oliveira U."/>
            <person name="Santos F.R."/>
            <person name="Vidigal T.H.D.A."/>
            <person name="Brescovit A.D."/>
            <person name="Santos A.J."/>
        </authorList>
    </citation>
    <scope>NUCLEOTIDE SEQUENCE</scope>
    <source>
        <tissue evidence="1">Shoot tissue taken approximately 20 cm above the soil surface</tissue>
    </source>
</reference>
<name>A0A0A9ETA1_ARUDO</name>